<evidence type="ECO:0000313" key="1">
    <source>
        <dbReference type="EMBL" id="KAJ1216657.1"/>
    </source>
</evidence>
<organism evidence="1 2">
    <name type="scientific">Pleurodeles waltl</name>
    <name type="common">Iberian ribbed newt</name>
    <dbReference type="NCBI Taxonomy" id="8319"/>
    <lineage>
        <taxon>Eukaryota</taxon>
        <taxon>Metazoa</taxon>
        <taxon>Chordata</taxon>
        <taxon>Craniata</taxon>
        <taxon>Vertebrata</taxon>
        <taxon>Euteleostomi</taxon>
        <taxon>Amphibia</taxon>
        <taxon>Batrachia</taxon>
        <taxon>Caudata</taxon>
        <taxon>Salamandroidea</taxon>
        <taxon>Salamandridae</taxon>
        <taxon>Pleurodelinae</taxon>
        <taxon>Pleurodeles</taxon>
    </lineage>
</organism>
<proteinExistence type="predicted"/>
<protein>
    <submittedName>
        <fullName evidence="1">Uncharacterized protein</fullName>
    </submittedName>
</protein>
<reference evidence="1" key="1">
    <citation type="journal article" date="2022" name="bioRxiv">
        <title>Sequencing and chromosome-scale assembly of the giantPleurodeles waltlgenome.</title>
        <authorList>
            <person name="Brown T."/>
            <person name="Elewa A."/>
            <person name="Iarovenko S."/>
            <person name="Subramanian E."/>
            <person name="Araus A.J."/>
            <person name="Petzold A."/>
            <person name="Susuki M."/>
            <person name="Suzuki K.-i.T."/>
            <person name="Hayashi T."/>
            <person name="Toyoda A."/>
            <person name="Oliveira C."/>
            <person name="Osipova E."/>
            <person name="Leigh N.D."/>
            <person name="Simon A."/>
            <person name="Yun M.H."/>
        </authorList>
    </citation>
    <scope>NUCLEOTIDE SEQUENCE</scope>
    <source>
        <strain evidence="1">20211129_DDA</strain>
        <tissue evidence="1">Liver</tissue>
    </source>
</reference>
<name>A0AAV7WUK1_PLEWA</name>
<accession>A0AAV7WUK1</accession>
<dbReference type="Proteomes" id="UP001066276">
    <property type="component" value="Chromosome 1_1"/>
</dbReference>
<keyword evidence="2" id="KW-1185">Reference proteome</keyword>
<comment type="caution">
    <text evidence="1">The sequence shown here is derived from an EMBL/GenBank/DDBJ whole genome shotgun (WGS) entry which is preliminary data.</text>
</comment>
<evidence type="ECO:0000313" key="2">
    <source>
        <dbReference type="Proteomes" id="UP001066276"/>
    </source>
</evidence>
<sequence>MRWLRTADAALFLKLRCHREEMVSSPLSSPVCCVPKEVHIQKSHKARTGYTVACFYRFSPQLAHCPTLIPSAAPHDPFPTISLVSSDCGRHIYRV</sequence>
<gene>
    <name evidence="1" type="ORF">NDU88_004258</name>
</gene>
<dbReference type="EMBL" id="JANPWB010000001">
    <property type="protein sequence ID" value="KAJ1216657.1"/>
    <property type="molecule type" value="Genomic_DNA"/>
</dbReference>
<dbReference type="AlphaFoldDB" id="A0AAV7WUK1"/>